<organism evidence="2">
    <name type="scientific">Ralstonia solanacearum</name>
    <name type="common">Pseudomonas solanacearum</name>
    <dbReference type="NCBI Taxonomy" id="305"/>
    <lineage>
        <taxon>Bacteria</taxon>
        <taxon>Pseudomonadati</taxon>
        <taxon>Pseudomonadota</taxon>
        <taxon>Betaproteobacteria</taxon>
        <taxon>Burkholderiales</taxon>
        <taxon>Burkholderiaceae</taxon>
        <taxon>Ralstonia</taxon>
        <taxon>Ralstonia solanacearum species complex</taxon>
    </lineage>
</organism>
<dbReference type="SMART" id="SM00880">
    <property type="entry name" value="CHAD"/>
    <property type="match status" value="1"/>
</dbReference>
<dbReference type="AlphaFoldDB" id="A0A0S4TX17"/>
<reference evidence="2" key="1">
    <citation type="submission" date="2015-10" db="EMBL/GenBank/DDBJ databases">
        <authorList>
            <person name="Gilbert D.G."/>
        </authorList>
    </citation>
    <scope>NUCLEOTIDE SEQUENCE</scope>
    <source>
        <strain evidence="2">Phyl III-seqv23</strain>
    </source>
</reference>
<name>A0A0S4TX17_RALSL</name>
<dbReference type="InterPro" id="IPR007899">
    <property type="entry name" value="CHAD_dom"/>
</dbReference>
<dbReference type="Gene3D" id="1.40.20.10">
    <property type="entry name" value="CHAD domain"/>
    <property type="match status" value="1"/>
</dbReference>
<proteinExistence type="predicted"/>
<protein>
    <recommendedName>
        <fullName evidence="1">CHAD domain-containing protein</fullName>
    </recommendedName>
</protein>
<dbReference type="PANTHER" id="PTHR39339">
    <property type="entry name" value="SLR1444 PROTEIN"/>
    <property type="match status" value="1"/>
</dbReference>
<dbReference type="Pfam" id="PF05235">
    <property type="entry name" value="CHAD"/>
    <property type="match status" value="1"/>
</dbReference>
<dbReference type="PANTHER" id="PTHR39339:SF1">
    <property type="entry name" value="CHAD DOMAIN-CONTAINING PROTEIN"/>
    <property type="match status" value="1"/>
</dbReference>
<feature type="domain" description="CHAD" evidence="1">
    <location>
        <begin position="34"/>
        <end position="313"/>
    </location>
</feature>
<evidence type="ECO:0000313" key="2">
    <source>
        <dbReference type="EMBL" id="CUV14211.1"/>
    </source>
</evidence>
<evidence type="ECO:0000259" key="1">
    <source>
        <dbReference type="PROSITE" id="PS51708"/>
    </source>
</evidence>
<dbReference type="PROSITE" id="PS51708">
    <property type="entry name" value="CHAD"/>
    <property type="match status" value="1"/>
</dbReference>
<dbReference type="EMBL" id="LN899819">
    <property type="protein sequence ID" value="CUV14211.1"/>
    <property type="molecule type" value="Genomic_DNA"/>
</dbReference>
<gene>
    <name evidence="2" type="ORF">RUN39_v1_730041</name>
</gene>
<accession>A0A0S4TX17</accession>
<dbReference type="InterPro" id="IPR038186">
    <property type="entry name" value="CHAD_dom_sf"/>
</dbReference>
<sequence length="313" mass="34829">MTDAHPVRSAYCLHRRCLSGRGATSGRVVSKRSPSGILPVFAGIVLEHIHVLREMLAKLAAPAPTDEDLHQFRVSLRRLRSAWVTFAPVLPDVFVEVWKPRLRDLAVSTGPVREWDVLLLDWLPAARAVLDPADIRALNWLDKAAARARAARRRAWKVLHAELASPGVASMLDALKEAAAPFMDEAPSASLRTFAHARARALRKRVLKQGRRPKRASAAQLHRARIAAKQWRYLYESFYPALGAHASRRRCKHLRALQEALGEIHDADASLARLAEASATEPPAAITAVFHRRADVARARAVRQLRWVRAHGA</sequence>